<sequence>MHSAAAGEHTVDPPADAAAADRLRDLAAAVPGEAAWAVVGADGRRWELPAEMLEVLRLAATALAEGRPVTLSCHEPVLSTQEAADLLGVSRPTLVRLLDSGVIPYDQPRRHRRVQLADLLAYQERCHHDDQDGVTAAGRGRARREATAPR</sequence>
<dbReference type="Pfam" id="PF12728">
    <property type="entry name" value="HTH_17"/>
    <property type="match status" value="1"/>
</dbReference>
<dbReference type="Proteomes" id="UP000580718">
    <property type="component" value="Unassembled WGS sequence"/>
</dbReference>
<dbReference type="GO" id="GO:0003677">
    <property type="term" value="F:DNA binding"/>
    <property type="evidence" value="ECO:0007669"/>
    <property type="project" value="InterPro"/>
</dbReference>
<accession>A0A839Y668</accession>
<evidence type="ECO:0000259" key="2">
    <source>
        <dbReference type="Pfam" id="PF12728"/>
    </source>
</evidence>
<reference evidence="3 4" key="1">
    <citation type="submission" date="2020-08" db="EMBL/GenBank/DDBJ databases">
        <title>Sequencing the genomes of 1000 actinobacteria strains.</title>
        <authorList>
            <person name="Klenk H.-P."/>
        </authorList>
    </citation>
    <scope>NUCLEOTIDE SEQUENCE [LARGE SCALE GENOMIC DNA]</scope>
    <source>
        <strain evidence="3 4">DSM 16678</strain>
    </source>
</reference>
<comment type="caution">
    <text evidence="3">The sequence shown here is derived from an EMBL/GenBank/DDBJ whole genome shotgun (WGS) entry which is preliminary data.</text>
</comment>
<dbReference type="RefSeq" id="WP_220035833.1">
    <property type="nucleotide sequence ID" value="NZ_JACIBU010000001.1"/>
</dbReference>
<dbReference type="AlphaFoldDB" id="A0A839Y668"/>
<dbReference type="InterPro" id="IPR041657">
    <property type="entry name" value="HTH_17"/>
</dbReference>
<gene>
    <name evidence="3" type="ORF">FHX36_003924</name>
</gene>
<dbReference type="InterPro" id="IPR010093">
    <property type="entry name" value="SinI_DNA-bd"/>
</dbReference>
<dbReference type="NCBIfam" id="TIGR01764">
    <property type="entry name" value="excise"/>
    <property type="match status" value="1"/>
</dbReference>
<evidence type="ECO:0000313" key="3">
    <source>
        <dbReference type="EMBL" id="MBB3678189.1"/>
    </source>
</evidence>
<dbReference type="EMBL" id="JACIBU010000001">
    <property type="protein sequence ID" value="MBB3678189.1"/>
    <property type="molecule type" value="Genomic_DNA"/>
</dbReference>
<protein>
    <submittedName>
        <fullName evidence="3">Excisionase family DNA binding protein</fullName>
    </submittedName>
</protein>
<evidence type="ECO:0000256" key="1">
    <source>
        <dbReference type="SAM" id="MobiDB-lite"/>
    </source>
</evidence>
<feature type="domain" description="Helix-turn-helix" evidence="2">
    <location>
        <begin position="77"/>
        <end position="126"/>
    </location>
</feature>
<organism evidence="3 4">
    <name type="scientific">Modestobacter versicolor</name>
    <dbReference type="NCBI Taxonomy" id="429133"/>
    <lineage>
        <taxon>Bacteria</taxon>
        <taxon>Bacillati</taxon>
        <taxon>Actinomycetota</taxon>
        <taxon>Actinomycetes</taxon>
        <taxon>Geodermatophilales</taxon>
        <taxon>Geodermatophilaceae</taxon>
        <taxon>Modestobacter</taxon>
    </lineage>
</organism>
<dbReference type="InterPro" id="IPR009061">
    <property type="entry name" value="DNA-bd_dom_put_sf"/>
</dbReference>
<name>A0A839Y668_9ACTN</name>
<feature type="region of interest" description="Disordered" evidence="1">
    <location>
        <begin position="131"/>
        <end position="150"/>
    </location>
</feature>
<proteinExistence type="predicted"/>
<evidence type="ECO:0000313" key="4">
    <source>
        <dbReference type="Proteomes" id="UP000580718"/>
    </source>
</evidence>
<dbReference type="SUPFAM" id="SSF46955">
    <property type="entry name" value="Putative DNA-binding domain"/>
    <property type="match status" value="1"/>
</dbReference>